<evidence type="ECO:0000313" key="1">
    <source>
        <dbReference type="EMBL" id="MBU2714217.1"/>
    </source>
</evidence>
<evidence type="ECO:0000313" key="2">
    <source>
        <dbReference type="Proteomes" id="UP000690515"/>
    </source>
</evidence>
<proteinExistence type="predicted"/>
<dbReference type="Proteomes" id="UP000690515">
    <property type="component" value="Unassembled WGS sequence"/>
</dbReference>
<comment type="caution">
    <text evidence="1">The sequence shown here is derived from an EMBL/GenBank/DDBJ whole genome shotgun (WGS) entry which is preliminary data.</text>
</comment>
<organism evidence="1 2">
    <name type="scientific">Zooshikella harenae</name>
    <dbReference type="NCBI Taxonomy" id="2827238"/>
    <lineage>
        <taxon>Bacteria</taxon>
        <taxon>Pseudomonadati</taxon>
        <taxon>Pseudomonadota</taxon>
        <taxon>Gammaproteobacteria</taxon>
        <taxon>Oceanospirillales</taxon>
        <taxon>Zooshikellaceae</taxon>
        <taxon>Zooshikella</taxon>
    </lineage>
</organism>
<accession>A0ABS5ZJG2</accession>
<dbReference type="EMBL" id="JAGSOY010000182">
    <property type="protein sequence ID" value="MBU2714217.1"/>
    <property type="molecule type" value="Genomic_DNA"/>
</dbReference>
<gene>
    <name evidence="1" type="ORF">KCG35_24525</name>
</gene>
<feature type="non-terminal residue" evidence="1">
    <location>
        <position position="1"/>
    </location>
</feature>
<name>A0ABS5ZJG2_9GAMM</name>
<reference evidence="1 2" key="1">
    <citation type="submission" date="2021-04" db="EMBL/GenBank/DDBJ databases">
        <authorList>
            <person name="Pira H."/>
            <person name="Risdian C."/>
            <person name="Wink J."/>
        </authorList>
    </citation>
    <scope>NUCLEOTIDE SEQUENCE [LARGE SCALE GENOMIC DNA]</scope>
    <source>
        <strain evidence="1 2">WH53</strain>
    </source>
</reference>
<sequence length="431" mass="49694">HLLAWIDLLSMPLGGELGEVLTGDDFAYLDNQPYEPWYASAINFAIPKAYAKNTKKSRLPLGRAVELLKELKAIKKEMDLDVGFIGNLVKQVCALMKDKKAFNKSARLRDVRKILFKPQLWRAMIFLKARVGIEYVINFLKGHNDQRINIFKLVGILALLQKEISDGVISESAADSLKAIMLNAFQFTNTKNMYGAQFQLGVIASYVASNFELVGAELDRHITVHMKNHEPELKRRIDIIVMSKDEEHWIEVKTLLKKSFVESLSEKRNSWRYNPYTDLSKFKISDLGNGSGNYQKEFFLDRSYAGLENISNKVVWCFQKFTWVSKDKKTTKEGVNNEEWMKKQLTTKSHEWFIYKKPDLSFLDVEKQFSIDCQSDSYSKKCWNKYINKAEKSINGRDWSNLFHSVKDIDIPPGTIGLNLKKIEGFIPESD</sequence>
<dbReference type="RefSeq" id="WP_215822484.1">
    <property type="nucleotide sequence ID" value="NZ_JAGSOY010000182.1"/>
</dbReference>
<protein>
    <submittedName>
        <fullName evidence="1">Uncharacterized protein</fullName>
    </submittedName>
</protein>
<keyword evidence="2" id="KW-1185">Reference proteome</keyword>